<proteinExistence type="predicted"/>
<accession>A0A3B0V065</accession>
<name>A0A3B0V065_9ZZZZ</name>
<evidence type="ECO:0008006" key="2">
    <source>
        <dbReference type="Google" id="ProtNLM"/>
    </source>
</evidence>
<dbReference type="EMBL" id="UOEU01000038">
    <property type="protein sequence ID" value="VAW30259.1"/>
    <property type="molecule type" value="Genomic_DNA"/>
</dbReference>
<evidence type="ECO:0000313" key="1">
    <source>
        <dbReference type="EMBL" id="VAW30259.1"/>
    </source>
</evidence>
<gene>
    <name evidence="1" type="ORF">MNBD_CHLOROFLEXI01-3947</name>
</gene>
<organism evidence="1">
    <name type="scientific">hydrothermal vent metagenome</name>
    <dbReference type="NCBI Taxonomy" id="652676"/>
    <lineage>
        <taxon>unclassified sequences</taxon>
        <taxon>metagenomes</taxon>
        <taxon>ecological metagenomes</taxon>
    </lineage>
</organism>
<protein>
    <recommendedName>
        <fullName evidence="2">Phage protein D</fullName>
    </recommendedName>
</protein>
<dbReference type="AlphaFoldDB" id="A0A3B0V065"/>
<sequence length="333" mass="35913">MLLHPAYKLTIGEEIVDTTSEPQASTAVSITVTLDMEAPADSFTLVLGQVGGFQPQREEEAKIALGFSDGDLTQVMVGQVLTADASLTTRRVIGHSPAQALLTTFVDQTYESMSAGQIVGNLADQAGVNVAEVQDGIMFSAYVVDGRSHIHHHMQNLADLCGFDLYINSDGELIFAQFQSGNSLHIFDYGKQIVELEVVQTPPLAGEVQAWGESPGGSQAEEAWAWLTKDFSGLKGTADSGNPAQLLERPALRTAEAAQTAADAAHTRIQRRMLRGRLLSTGQPQVKLGDAIQLRNVPDDSLNSKFQVRSVVHHIDKTNGFTTRIGFRALTTL</sequence>
<dbReference type="SUPFAM" id="SSF69279">
    <property type="entry name" value="Phage tail proteins"/>
    <property type="match status" value="1"/>
</dbReference>
<reference evidence="1" key="1">
    <citation type="submission" date="2018-06" db="EMBL/GenBank/DDBJ databases">
        <authorList>
            <person name="Zhirakovskaya E."/>
        </authorList>
    </citation>
    <scope>NUCLEOTIDE SEQUENCE</scope>
</reference>